<dbReference type="PANTHER" id="PTHR38342:SF2">
    <property type="entry name" value="INNER MEMBRANE OR EXPORTED"/>
    <property type="match status" value="1"/>
</dbReference>
<dbReference type="Proteomes" id="UP000009881">
    <property type="component" value="Unassembled WGS sequence"/>
</dbReference>
<dbReference type="InterPro" id="IPR005180">
    <property type="entry name" value="DUF302"/>
</dbReference>
<feature type="domain" description="DUF302" evidence="2">
    <location>
        <begin position="65"/>
        <end position="127"/>
    </location>
</feature>
<feature type="chain" id="PRO_5003931038" description="DUF302 domain-containing protein" evidence="1">
    <location>
        <begin position="18"/>
        <end position="160"/>
    </location>
</feature>
<dbReference type="PANTHER" id="PTHR38342">
    <property type="entry name" value="SLR5037 PROTEIN"/>
    <property type="match status" value="1"/>
</dbReference>
<name>K9GRK1_9PROT</name>
<organism evidence="3 4">
    <name type="scientific">Caenispirillum salinarum AK4</name>
    <dbReference type="NCBI Taxonomy" id="1238182"/>
    <lineage>
        <taxon>Bacteria</taxon>
        <taxon>Pseudomonadati</taxon>
        <taxon>Pseudomonadota</taxon>
        <taxon>Alphaproteobacteria</taxon>
        <taxon>Rhodospirillales</taxon>
        <taxon>Novispirillaceae</taxon>
        <taxon>Caenispirillum</taxon>
    </lineage>
</organism>
<evidence type="ECO:0000313" key="4">
    <source>
        <dbReference type="Proteomes" id="UP000009881"/>
    </source>
</evidence>
<dbReference type="EMBL" id="ANHY01000020">
    <property type="protein sequence ID" value="EKV27374.1"/>
    <property type="molecule type" value="Genomic_DNA"/>
</dbReference>
<evidence type="ECO:0000313" key="3">
    <source>
        <dbReference type="EMBL" id="EKV27374.1"/>
    </source>
</evidence>
<dbReference type="Gene3D" id="3.30.310.70">
    <property type="entry name" value="TT1751-like domain"/>
    <property type="match status" value="1"/>
</dbReference>
<dbReference type="CDD" id="cd14797">
    <property type="entry name" value="DUF302"/>
    <property type="match status" value="1"/>
</dbReference>
<accession>K9GRK1</accession>
<gene>
    <name evidence="3" type="ORF">C882_1876</name>
</gene>
<dbReference type="AlphaFoldDB" id="K9GRK1"/>
<dbReference type="OrthoDB" id="9799367at2"/>
<dbReference type="Pfam" id="PF03625">
    <property type="entry name" value="DUF302"/>
    <property type="match status" value="1"/>
</dbReference>
<keyword evidence="4" id="KW-1185">Reference proteome</keyword>
<evidence type="ECO:0000256" key="1">
    <source>
        <dbReference type="SAM" id="SignalP"/>
    </source>
</evidence>
<reference evidence="3 4" key="1">
    <citation type="journal article" date="2013" name="Genome Announc.">
        <title>Draft Genome Sequence of an Alphaproteobacterium, Caenispirillum salinarum AK4(T), Isolated from a Solar Saltern.</title>
        <authorList>
            <person name="Khatri I."/>
            <person name="Singh A."/>
            <person name="Korpole S."/>
            <person name="Pinnaka A.K."/>
            <person name="Subramanian S."/>
        </authorList>
    </citation>
    <scope>NUCLEOTIDE SEQUENCE [LARGE SCALE GENOMIC DNA]</scope>
    <source>
        <strain evidence="3 4">AK4</strain>
    </source>
</reference>
<evidence type="ECO:0000259" key="2">
    <source>
        <dbReference type="Pfam" id="PF03625"/>
    </source>
</evidence>
<proteinExistence type="predicted"/>
<keyword evidence="1" id="KW-0732">Signal</keyword>
<dbReference type="SUPFAM" id="SSF103247">
    <property type="entry name" value="TT1751-like"/>
    <property type="match status" value="1"/>
</dbReference>
<dbReference type="RefSeq" id="WP_009542272.1">
    <property type="nucleotide sequence ID" value="NZ_ANHY01000020.1"/>
</dbReference>
<comment type="caution">
    <text evidence="3">The sequence shown here is derived from an EMBL/GenBank/DDBJ whole genome shotgun (WGS) entry which is preliminary data.</text>
</comment>
<protein>
    <recommendedName>
        <fullName evidence="2">DUF302 domain-containing protein</fullName>
    </recommendedName>
</protein>
<dbReference type="InterPro" id="IPR035923">
    <property type="entry name" value="TT1751-like_sf"/>
</dbReference>
<feature type="signal peptide" evidence="1">
    <location>
        <begin position="1"/>
        <end position="17"/>
    </location>
</feature>
<sequence length="160" mass="16833">MTRLAAALALAAGTALAAVTAATPAAADPAAEGLVVKRSAHSVTETLDRLAQMLTDNGLTVFTRIDHAENAAKADLDLPPTQVLIFGNPKLGTPLMQESRTTAIDLPQKALAWEDADGAVWLAYNHPAWLSERHGLEARQEVPEKIGGALDTFATQASNE</sequence>
<dbReference type="eggNOG" id="COG3439">
    <property type="taxonomic scope" value="Bacteria"/>
</dbReference>